<feature type="region of interest" description="Disordered" evidence="2">
    <location>
        <begin position="1217"/>
        <end position="1237"/>
    </location>
</feature>
<protein>
    <recommendedName>
        <fullName evidence="5">SCO-spondin</fullName>
    </recommendedName>
</protein>
<dbReference type="InterPro" id="IPR038877">
    <property type="entry name" value="THSD1"/>
</dbReference>
<comment type="caution">
    <text evidence="3">The sequence shown here is derived from an EMBL/GenBank/DDBJ whole genome shotgun (WGS) entry which is preliminary data.</text>
</comment>
<proteinExistence type="predicted"/>
<feature type="region of interest" description="Disordered" evidence="2">
    <location>
        <begin position="1118"/>
        <end position="1185"/>
    </location>
</feature>
<evidence type="ECO:0000256" key="2">
    <source>
        <dbReference type="SAM" id="MobiDB-lite"/>
    </source>
</evidence>
<dbReference type="PRINTS" id="PR01705">
    <property type="entry name" value="TSP1REPEAT"/>
</dbReference>
<reference evidence="3 4" key="1">
    <citation type="journal article" date="2024" name="Ann. Entomol. Soc. Am.">
        <title>Genomic analyses of the southern and eastern yellowjacket wasps (Hymenoptera: Vespidae) reveal evolutionary signatures of social life.</title>
        <authorList>
            <person name="Catto M.A."/>
            <person name="Caine P.B."/>
            <person name="Orr S.E."/>
            <person name="Hunt B.G."/>
            <person name="Goodisman M.A.D."/>
        </authorList>
    </citation>
    <scope>NUCLEOTIDE SEQUENCE [LARGE SCALE GENOMIC DNA]</scope>
    <source>
        <strain evidence="3">232</strain>
        <tissue evidence="3">Head and thorax</tissue>
    </source>
</reference>
<dbReference type="PANTHER" id="PTHR16311">
    <property type="entry name" value="THROMBOSPONDIN TYPE I DOMAIN-CONTAINING 1"/>
    <property type="match status" value="1"/>
</dbReference>
<evidence type="ECO:0000313" key="4">
    <source>
        <dbReference type="Proteomes" id="UP001607303"/>
    </source>
</evidence>
<organism evidence="3 4">
    <name type="scientific">Vespula maculifrons</name>
    <name type="common">Eastern yellow jacket</name>
    <name type="synonym">Wasp</name>
    <dbReference type="NCBI Taxonomy" id="7453"/>
    <lineage>
        <taxon>Eukaryota</taxon>
        <taxon>Metazoa</taxon>
        <taxon>Ecdysozoa</taxon>
        <taxon>Arthropoda</taxon>
        <taxon>Hexapoda</taxon>
        <taxon>Insecta</taxon>
        <taxon>Pterygota</taxon>
        <taxon>Neoptera</taxon>
        <taxon>Endopterygota</taxon>
        <taxon>Hymenoptera</taxon>
        <taxon>Apocrita</taxon>
        <taxon>Aculeata</taxon>
        <taxon>Vespoidea</taxon>
        <taxon>Vespidae</taxon>
        <taxon>Vespinae</taxon>
        <taxon>Vespula</taxon>
    </lineage>
</organism>
<keyword evidence="4" id="KW-1185">Reference proteome</keyword>
<dbReference type="PROSITE" id="PS50092">
    <property type="entry name" value="TSP1"/>
    <property type="match status" value="1"/>
</dbReference>
<feature type="compositionally biased region" description="Basic and acidic residues" evidence="2">
    <location>
        <begin position="1162"/>
        <end position="1176"/>
    </location>
</feature>
<evidence type="ECO:0000256" key="1">
    <source>
        <dbReference type="ARBA" id="ARBA00023157"/>
    </source>
</evidence>
<evidence type="ECO:0000313" key="3">
    <source>
        <dbReference type="EMBL" id="KAL2746776.1"/>
    </source>
</evidence>
<dbReference type="Pfam" id="PF00090">
    <property type="entry name" value="TSP_1"/>
    <property type="match status" value="1"/>
</dbReference>
<dbReference type="Proteomes" id="UP001607303">
    <property type="component" value="Unassembled WGS sequence"/>
</dbReference>
<keyword evidence="1" id="KW-1015">Disulfide bond</keyword>
<feature type="compositionally biased region" description="Polar residues" evidence="2">
    <location>
        <begin position="770"/>
        <end position="781"/>
    </location>
</feature>
<feature type="compositionally biased region" description="Basic and acidic residues" evidence="2">
    <location>
        <begin position="1122"/>
        <end position="1141"/>
    </location>
</feature>
<dbReference type="PANTHER" id="PTHR16311:SF3">
    <property type="entry name" value="THROMBOSPONDIN TYPE-1 DOMAIN-CONTAINING PROTEIN 1"/>
    <property type="match status" value="1"/>
</dbReference>
<dbReference type="FunFam" id="2.20.100.10:FF:000001">
    <property type="entry name" value="semaphorin-5A isoform X1"/>
    <property type="match status" value="1"/>
</dbReference>
<dbReference type="Gene3D" id="2.20.100.10">
    <property type="entry name" value="Thrombospondin type-1 (TSP1) repeat"/>
    <property type="match status" value="1"/>
</dbReference>
<name>A0ABD2CP20_VESMC</name>
<feature type="compositionally biased region" description="Polar residues" evidence="2">
    <location>
        <begin position="1143"/>
        <end position="1161"/>
    </location>
</feature>
<feature type="region of interest" description="Disordered" evidence="2">
    <location>
        <begin position="770"/>
        <end position="821"/>
    </location>
</feature>
<dbReference type="InterPro" id="IPR035914">
    <property type="entry name" value="Sperma_CUB_dom_sf"/>
</dbReference>
<gene>
    <name evidence="3" type="ORF">V1477_005146</name>
</gene>
<dbReference type="SUPFAM" id="SSF49854">
    <property type="entry name" value="Spermadhesin, CUB domain"/>
    <property type="match status" value="1"/>
</dbReference>
<feature type="compositionally biased region" description="Polar residues" evidence="2">
    <location>
        <begin position="812"/>
        <end position="821"/>
    </location>
</feature>
<sequence>MINGITSNDFIGIIVKQNKVEEVEMTWSFEWSTLGVLIILLLNCGTSRSITSLNEPILLKVIVPASHVALSGDLTVFILESSQEIFSTIPTEVQTEKEIAEEENSTESFASTTDNPLILRVLFLDGLTSELIGEFPLDTLPQKGENVTLTIPCGFFSRGGTYTLQLQYKLSTVPTKITDIADLSTIQMSNALDVKWPTPSLFLERQKFTTYPNEPISATLRYNEISCEPSEKVPAAAYTLQLIYCGSSTVACDPQNKSRVQVLYHDEIKGFPTQKHILLRCEYFGLAGDYALRLKASPVNPNAPTTSAYIKVDWSEEFVFSVHARSIYPCEGSGGVPVIFEYPSCRLQGDRVRVYGRLRADVRSLAPPSTLHYIAELKAMPGKHTLTFECDIFTEKFIEYCFVYVSQAITGAMAEVKLSCIPTFPLQENDAGGWGPWSPWTPCSSSCIGGIRNRYRFCDTPPPRYGAKFCQGKAVETESCGGSQWLDLRDTWNMADWECHHGAELAAIRPEVTAQIGVKCRCGCLITLGEENSRKILAANTQACPGRSFWLVEVGPLRDKVFHDGIDRNSLLYLQCKQARPNFVVRLHVDQAQFPCPGQYFRVRDGDSLSADLLTDIAFDKSLPPTRTVISTGEHLLLEFSSDEITAAGESCVGGFLAHAPQEGNQTLMSVPFKRNSTSVVGEWIFWMTPAHLAAASLLMLIFFVSISLALQFAFKYRKYHIAEDLDNLSEYSVYSDSGPSTMRREKKTLSSATLISEVVSLVGLSRRGTPNHTKLENTSCGAEEDYDSSETQAEYEDDTTAESGTLKLKDSQASGSQNTIVSSKDITESVSFMSNIVFVGQPEVKYARPVKLRTLGLQSPTSDQDSTTDESKIQIASDDNTNNAKLCQYNPSNALQGKEFSPVRIYSNVPTLRTGKETKDRRNRERLLHGPGSEFSLINPEMDLELDYYDYNVANAGAAPGSYLGMDPAFLVWIPPLLSTDSDIIPMENVDGRLMEGQLGREGLMLDTEGATLTPSEYRRMKMLRAGESKSNLGNCPNVDQPDEDSLKRCDSKGNILSDEDSYDGKEMLIERLLPIHRILEDSRIRVSEESLSGQALRDRTILQNIIPNRLYESSTAISKTESDISPEKAADQSMVEHKQANLPNSSKDNNRSGMTNINSVDKKVGQVEDKDRNIKSPLSVKRNRHDTSYSKLLSYIGHKPKVSTIQDEKKNEELFVGDEKKSEQNTEKAKDNEKSKSLLSNLDLRNVVQYKYKDFTHFTQPSENEKNLDIVNIPMMEFSRGCLKSPVKVHRQVDKKRIVLPQEDVLSPDYGVETDMKDESHESFYDLIRESENEIKYADEDDEYIDNKAST</sequence>
<dbReference type="SMART" id="SM00209">
    <property type="entry name" value="TSP1"/>
    <property type="match status" value="1"/>
</dbReference>
<accession>A0ABD2CP20</accession>
<dbReference type="InterPro" id="IPR036383">
    <property type="entry name" value="TSP1_rpt_sf"/>
</dbReference>
<evidence type="ECO:0008006" key="5">
    <source>
        <dbReference type="Google" id="ProtNLM"/>
    </source>
</evidence>
<feature type="compositionally biased region" description="Acidic residues" evidence="2">
    <location>
        <begin position="783"/>
        <end position="801"/>
    </location>
</feature>
<dbReference type="EMBL" id="JAYRBN010000037">
    <property type="protein sequence ID" value="KAL2746776.1"/>
    <property type="molecule type" value="Genomic_DNA"/>
</dbReference>
<dbReference type="InterPro" id="IPR000884">
    <property type="entry name" value="TSP1_rpt"/>
</dbReference>
<dbReference type="SUPFAM" id="SSF82895">
    <property type="entry name" value="TSP-1 type 1 repeat"/>
    <property type="match status" value="1"/>
</dbReference>